<dbReference type="Gene3D" id="1.10.510.10">
    <property type="entry name" value="Transferase(Phosphotransferase) domain 1"/>
    <property type="match status" value="1"/>
</dbReference>
<dbReference type="InterPro" id="IPR000719">
    <property type="entry name" value="Prot_kinase_dom"/>
</dbReference>
<feature type="transmembrane region" description="Helical" evidence="7">
    <location>
        <begin position="292"/>
        <end position="314"/>
    </location>
</feature>
<feature type="transmembrane region" description="Helical" evidence="7">
    <location>
        <begin position="426"/>
        <end position="445"/>
    </location>
</feature>
<organism evidence="9 10">
    <name type="scientific">Coemansia asiatica</name>
    <dbReference type="NCBI Taxonomy" id="1052880"/>
    <lineage>
        <taxon>Eukaryota</taxon>
        <taxon>Fungi</taxon>
        <taxon>Fungi incertae sedis</taxon>
        <taxon>Zoopagomycota</taxon>
        <taxon>Kickxellomycotina</taxon>
        <taxon>Kickxellomycetes</taxon>
        <taxon>Kickxellales</taxon>
        <taxon>Kickxellaceae</taxon>
        <taxon>Coemansia</taxon>
    </lineage>
</organism>
<feature type="transmembrane region" description="Helical" evidence="7">
    <location>
        <begin position="692"/>
        <end position="712"/>
    </location>
</feature>
<evidence type="ECO:0000256" key="3">
    <source>
        <dbReference type="ARBA" id="ARBA00022692"/>
    </source>
</evidence>
<gene>
    <name evidence="9" type="ORF">LPJ64_000954</name>
</gene>
<evidence type="ECO:0000313" key="10">
    <source>
        <dbReference type="Proteomes" id="UP001145021"/>
    </source>
</evidence>
<dbReference type="InterPro" id="IPR036259">
    <property type="entry name" value="MFS_trans_sf"/>
</dbReference>
<feature type="transmembrane region" description="Helical" evidence="7">
    <location>
        <begin position="384"/>
        <end position="406"/>
    </location>
</feature>
<evidence type="ECO:0000256" key="1">
    <source>
        <dbReference type="ARBA" id="ARBA00004141"/>
    </source>
</evidence>
<dbReference type="GO" id="GO:0004672">
    <property type="term" value="F:protein kinase activity"/>
    <property type="evidence" value="ECO:0007669"/>
    <property type="project" value="InterPro"/>
</dbReference>
<dbReference type="PANTHER" id="PTHR19432">
    <property type="entry name" value="SUGAR TRANSPORTER"/>
    <property type="match status" value="1"/>
</dbReference>
<keyword evidence="3 7" id="KW-0812">Transmembrane</keyword>
<keyword evidence="10" id="KW-1185">Reference proteome</keyword>
<dbReference type="InterPro" id="IPR040976">
    <property type="entry name" value="Pkinase_fungal"/>
</dbReference>
<feature type="transmembrane region" description="Helical" evidence="7">
    <location>
        <begin position="131"/>
        <end position="152"/>
    </location>
</feature>
<keyword evidence="4 7" id="KW-1133">Transmembrane helix</keyword>
<dbReference type="PROSITE" id="PS50011">
    <property type="entry name" value="PROTEIN_KINASE_DOM"/>
    <property type="match status" value="1"/>
</dbReference>
<dbReference type="EMBL" id="JANBOH010000022">
    <property type="protein sequence ID" value="KAJ1647707.1"/>
    <property type="molecule type" value="Genomic_DNA"/>
</dbReference>
<accession>A0A9W7XQW9</accession>
<dbReference type="SUPFAM" id="SSF56112">
    <property type="entry name" value="Protein kinase-like (PK-like)"/>
    <property type="match status" value="1"/>
</dbReference>
<feature type="compositionally biased region" description="Low complexity" evidence="6">
    <location>
        <begin position="50"/>
        <end position="63"/>
    </location>
</feature>
<dbReference type="PANTHER" id="PTHR19432:SF35">
    <property type="entry name" value="SOLUTE CARRIER FAMILY 45 MEMBER 3 ISOFORM X1"/>
    <property type="match status" value="1"/>
</dbReference>
<dbReference type="GO" id="GO:0005524">
    <property type="term" value="F:ATP binding"/>
    <property type="evidence" value="ECO:0007669"/>
    <property type="project" value="InterPro"/>
</dbReference>
<reference evidence="9" key="1">
    <citation type="submission" date="2022-07" db="EMBL/GenBank/DDBJ databases">
        <title>Phylogenomic reconstructions and comparative analyses of Kickxellomycotina fungi.</title>
        <authorList>
            <person name="Reynolds N.K."/>
            <person name="Stajich J.E."/>
            <person name="Barry K."/>
            <person name="Grigoriev I.V."/>
            <person name="Crous P."/>
            <person name="Smith M.E."/>
        </authorList>
    </citation>
    <scope>NUCLEOTIDE SEQUENCE</scope>
    <source>
        <strain evidence="9">NBRC 105413</strain>
    </source>
</reference>
<feature type="transmembrane region" description="Helical" evidence="7">
    <location>
        <begin position="210"/>
        <end position="230"/>
    </location>
</feature>
<feature type="transmembrane region" description="Helical" evidence="7">
    <location>
        <begin position="264"/>
        <end position="286"/>
    </location>
</feature>
<evidence type="ECO:0000256" key="6">
    <source>
        <dbReference type="SAM" id="MobiDB-lite"/>
    </source>
</evidence>
<feature type="compositionally biased region" description="Polar residues" evidence="6">
    <location>
        <begin position="68"/>
        <end position="80"/>
    </location>
</feature>
<dbReference type="SUPFAM" id="SSF103473">
    <property type="entry name" value="MFS general substrate transporter"/>
    <property type="match status" value="1"/>
</dbReference>
<dbReference type="Proteomes" id="UP001145021">
    <property type="component" value="Unassembled WGS sequence"/>
</dbReference>
<evidence type="ECO:0000313" key="9">
    <source>
        <dbReference type="EMBL" id="KAJ1647707.1"/>
    </source>
</evidence>
<keyword evidence="5 7" id="KW-0472">Membrane</keyword>
<comment type="caution">
    <text evidence="9">The sequence shown here is derived from an EMBL/GenBank/DDBJ whole genome shotgun (WGS) entry which is preliminary data.</text>
</comment>
<dbReference type="GO" id="GO:0008506">
    <property type="term" value="F:sucrose:proton symporter activity"/>
    <property type="evidence" value="ECO:0007669"/>
    <property type="project" value="TreeGrafter"/>
</dbReference>
<dbReference type="Pfam" id="PF17667">
    <property type="entry name" value="Pkinase_fungal"/>
    <property type="match status" value="2"/>
</dbReference>
<feature type="region of interest" description="Disordered" evidence="6">
    <location>
        <begin position="722"/>
        <end position="745"/>
    </location>
</feature>
<dbReference type="Gene3D" id="1.20.1250.20">
    <property type="entry name" value="MFS general substrate transporter like domains"/>
    <property type="match status" value="1"/>
</dbReference>
<keyword evidence="2" id="KW-0813">Transport</keyword>
<proteinExistence type="predicted"/>
<feature type="transmembrane region" description="Helical" evidence="7">
    <location>
        <begin position="164"/>
        <end position="183"/>
    </location>
</feature>
<evidence type="ECO:0000259" key="8">
    <source>
        <dbReference type="PROSITE" id="PS50011"/>
    </source>
</evidence>
<evidence type="ECO:0000256" key="5">
    <source>
        <dbReference type="ARBA" id="ARBA00023136"/>
    </source>
</evidence>
<feature type="domain" description="Protein kinase" evidence="8">
    <location>
        <begin position="1012"/>
        <end position="1348"/>
    </location>
</feature>
<protein>
    <recommendedName>
        <fullName evidence="8">Protein kinase domain-containing protein</fullName>
    </recommendedName>
</protein>
<name>A0A9W7XQW9_9FUNG</name>
<dbReference type="GO" id="GO:0005886">
    <property type="term" value="C:plasma membrane"/>
    <property type="evidence" value="ECO:0007669"/>
    <property type="project" value="TreeGrafter"/>
</dbReference>
<feature type="transmembrane region" description="Helical" evidence="7">
    <location>
        <begin position="488"/>
        <end position="510"/>
    </location>
</feature>
<feature type="transmembrane region" description="Helical" evidence="7">
    <location>
        <begin position="92"/>
        <end position="111"/>
    </location>
</feature>
<feature type="region of interest" description="Disordered" evidence="6">
    <location>
        <begin position="328"/>
        <end position="352"/>
    </location>
</feature>
<sequence length="1444" mass="160188">MDSVVNRQGIKPSDNSNSSGSGAPASPAQRMRTENTPLLNGTQDRRPANSTAASSTKPARAAALSEPPSCNQQRSMTTRNAPLFGERKPMSMWQMLSMTVLLAGIQFVWTVELGYGTPYLLSLGLSKPLMTLVWMAGPLSGLVIQPVVGRLSDRCRSKMGRRRPFIIGGGAFVVASVVAIAYAREMAVFLAQVFQLGETMGDPAGTPNPAYNAFVTRVSIALAVIGFYVLDFSINTSQACARALALDIPPLEQQDMANAYAGRMLNLGSVTGYMVGFLDLRTLVPWKTASQMQALCLIATIVFMITIVWTCIAVREEPLAIAATASNSQNSSSDANTGAVAATPSPSSPSSPSIISEWVDMARAIWRGVISLPAPVQRVCNVQFFAWVAWFPFLFFATTWVTEIMARTGNPADPEFIERATRAGSFALFLYSVTSLGCSLLLPLVVKDEDDVLGNRWKVGLRTMWRASLVAMCMLLLATYLVEDVRGATVLIIGMAFPWALAMWAPFAMVGEYVAIVSEKSRCEAEAEVEAEDEAEEEYIVGSSPRVVSTRLAAITAAAAAASAADARGDSIGSTVRAFDEDEDRSTMRSSLFVQADTAERTLHENETRTQTSEEDRLEGGAILGIHNMYVVLPQFVINAISSLVFAWFGAHQQQDGGHNGGNNGIRTVEFLAIESLVGLFVKEKSTEAVGFVLRIGGCSALAAAVLTMFFLDCKRQKKQEESSENSASDTLQDASDSDDQDIDKLLGPSEKVVKPLQTKESSDIINKLISVSDLMLLAQPKDQKAQEYVTRVVDFVAGKLEESIQMKKRPGLAKDTSVSELMGTLLVDKKHEPGDYDSLLKLVREKKFRRDENTPPSFDNERQMYPSISALIRFICDAIDEYSGDKEVKPLRGFDVYVHDKNKDKGESVYKWVDMGLVVSTNKVNRPDRVDEGRPDYLNMLTVIEAQIGSRNRDSLMNLCAYTWNLLARPYTRRFAWGLRFVQNTALAYVFGKGYVVSSNVMELGCEQGRRDFVRMLAYWSFCSIEQMGFDPSDQENLGTEDFSKLVFVKNAWNRKEDPNDKQHKRSKEVEVLHKINRVLGQREDLRGTYPELVAAGTVHIKPTDLVINSEDAKKNDDDDDGLVKDTTVEVLKDLNLDYYDLVTHRVHNRIAMKPCAYRISELESIDELIVVAADVMLVHTAIYTECNILHRDISSNNVMFTRQQDGTVRGVLIDYDMAADVDELLAKKKSEGVGTSPFQSVGNLECSYTPITALDDWESMLYLLCICGTLEIGFENRSNSGSSDDGTLPMDEWKEDSSKTCRDIADKKRWHMDSAGNFKDYVTDHFLDKQGIGHLKQLVSEIHRVLFDNDRFSLMCRGALKVGSRRGTWYKLDKARKQIEESDGSSDKPALFDQNLEFCKYEDPFERRAKLVNIFVEQLNEVMQDARKQALARISALNESEK</sequence>
<feature type="transmembrane region" description="Helical" evidence="7">
    <location>
        <begin position="465"/>
        <end position="482"/>
    </location>
</feature>
<dbReference type="PROSITE" id="PS00109">
    <property type="entry name" value="PROTEIN_KINASE_TYR"/>
    <property type="match status" value="1"/>
</dbReference>
<comment type="subcellular location">
    <subcellularLocation>
        <location evidence="1">Membrane</location>
        <topology evidence="1">Multi-pass membrane protein</topology>
    </subcellularLocation>
</comment>
<dbReference type="InterPro" id="IPR011009">
    <property type="entry name" value="Kinase-like_dom_sf"/>
</dbReference>
<dbReference type="InterPro" id="IPR008266">
    <property type="entry name" value="Tyr_kinase_AS"/>
</dbReference>
<feature type="region of interest" description="Disordered" evidence="6">
    <location>
        <begin position="1"/>
        <end position="83"/>
    </location>
</feature>
<evidence type="ECO:0000256" key="7">
    <source>
        <dbReference type="SAM" id="Phobius"/>
    </source>
</evidence>
<evidence type="ECO:0000256" key="4">
    <source>
        <dbReference type="ARBA" id="ARBA00022989"/>
    </source>
</evidence>
<evidence type="ECO:0000256" key="2">
    <source>
        <dbReference type="ARBA" id="ARBA00022448"/>
    </source>
</evidence>
<feature type="compositionally biased region" description="Low complexity" evidence="6">
    <location>
        <begin position="12"/>
        <end position="28"/>
    </location>
</feature>